<evidence type="ECO:0000313" key="1">
    <source>
        <dbReference type="EMBL" id="SHL79150.1"/>
    </source>
</evidence>
<accession>A0A1M7DI64</accession>
<keyword evidence="2" id="KW-1185">Reference proteome</keyword>
<sequence length="95" mass="11196">MERILKMRNDDENESRRIIPEKALEMLKTEGLCLTLKLRKRMFCDAKKTGENNQDKLTIEELRKCKGFDEISESETNEIIESLFQLAVVVYNLKE</sequence>
<dbReference type="Proteomes" id="UP000184092">
    <property type="component" value="Unassembled WGS sequence"/>
</dbReference>
<protein>
    <submittedName>
        <fullName evidence="1">Uncharacterized protein</fullName>
    </submittedName>
</protein>
<proteinExistence type="predicted"/>
<organism evidence="1 2">
    <name type="scientific">Flavobacterium xinjiangense</name>
    <dbReference type="NCBI Taxonomy" id="178356"/>
    <lineage>
        <taxon>Bacteria</taxon>
        <taxon>Pseudomonadati</taxon>
        <taxon>Bacteroidota</taxon>
        <taxon>Flavobacteriia</taxon>
        <taxon>Flavobacteriales</taxon>
        <taxon>Flavobacteriaceae</taxon>
        <taxon>Flavobacterium</taxon>
    </lineage>
</organism>
<name>A0A1M7DI64_9FLAO</name>
<dbReference type="STRING" id="178356.SAMN05216269_101126"/>
<reference evidence="2" key="1">
    <citation type="submission" date="2016-11" db="EMBL/GenBank/DDBJ databases">
        <authorList>
            <person name="Varghese N."/>
            <person name="Submissions S."/>
        </authorList>
    </citation>
    <scope>NUCLEOTIDE SEQUENCE [LARGE SCALE GENOMIC DNA]</scope>
    <source>
        <strain evidence="2">CGMCC 1.2749</strain>
    </source>
</reference>
<dbReference type="AlphaFoldDB" id="A0A1M7DI64"/>
<evidence type="ECO:0000313" key="2">
    <source>
        <dbReference type="Proteomes" id="UP000184092"/>
    </source>
</evidence>
<gene>
    <name evidence="1" type="ORF">SAMN05216269_101126</name>
</gene>
<dbReference type="EMBL" id="FRCL01000001">
    <property type="protein sequence ID" value="SHL79150.1"/>
    <property type="molecule type" value="Genomic_DNA"/>
</dbReference>